<dbReference type="SUPFAM" id="SSF55874">
    <property type="entry name" value="ATPase domain of HSP90 chaperone/DNA topoisomerase II/histidine kinase"/>
    <property type="match status" value="1"/>
</dbReference>
<dbReference type="Pfam" id="PF00072">
    <property type="entry name" value="Response_reg"/>
    <property type="match status" value="2"/>
</dbReference>
<feature type="domain" description="HPt" evidence="24">
    <location>
        <begin position="1064"/>
        <end position="1162"/>
    </location>
</feature>
<dbReference type="CDD" id="cd00088">
    <property type="entry name" value="HPT"/>
    <property type="match status" value="1"/>
</dbReference>
<dbReference type="GO" id="GO:0005524">
    <property type="term" value="F:ATP binding"/>
    <property type="evidence" value="ECO:0007669"/>
    <property type="project" value="UniProtKB-KW"/>
</dbReference>
<evidence type="ECO:0000259" key="23">
    <source>
        <dbReference type="PROSITE" id="PS50113"/>
    </source>
</evidence>
<dbReference type="SUPFAM" id="SSF55785">
    <property type="entry name" value="PYP-like sensor domain (PAS domain)"/>
    <property type="match status" value="1"/>
</dbReference>
<dbReference type="PRINTS" id="PR00344">
    <property type="entry name" value="BCTRLSENSOR"/>
</dbReference>
<dbReference type="SUPFAM" id="SSF47384">
    <property type="entry name" value="Homodimeric domain of signal transducing histidine kinase"/>
    <property type="match status" value="1"/>
</dbReference>
<dbReference type="InterPro" id="IPR011006">
    <property type="entry name" value="CheY-like_superfamily"/>
</dbReference>
<dbReference type="SMART" id="SM00448">
    <property type="entry name" value="REC"/>
    <property type="match status" value="2"/>
</dbReference>
<dbReference type="PROSITE" id="PS50112">
    <property type="entry name" value="PAS"/>
    <property type="match status" value="1"/>
</dbReference>
<evidence type="ECO:0000259" key="22">
    <source>
        <dbReference type="PROSITE" id="PS50112"/>
    </source>
</evidence>
<dbReference type="FunFam" id="1.10.287.130:FF:000002">
    <property type="entry name" value="Two-component osmosensing histidine kinase"/>
    <property type="match status" value="1"/>
</dbReference>
<gene>
    <name evidence="25" type="ORF">FEF65_02380</name>
</gene>
<accession>A0A5R9GQL7</accession>
<feature type="domain" description="Response regulatory" evidence="21">
    <location>
        <begin position="911"/>
        <end position="1029"/>
    </location>
</feature>
<evidence type="ECO:0000256" key="9">
    <source>
        <dbReference type="ARBA" id="ARBA00022777"/>
    </source>
</evidence>
<evidence type="ECO:0000256" key="7">
    <source>
        <dbReference type="ARBA" id="ARBA00022692"/>
    </source>
</evidence>
<dbReference type="Pfam" id="PF00512">
    <property type="entry name" value="HisKA"/>
    <property type="match status" value="1"/>
</dbReference>
<comment type="subunit">
    <text evidence="14">At low DSF concentrations, interacts with RpfF.</text>
</comment>
<dbReference type="Proteomes" id="UP000306585">
    <property type="component" value="Unassembled WGS sequence"/>
</dbReference>
<evidence type="ECO:0000256" key="5">
    <source>
        <dbReference type="ARBA" id="ARBA00022553"/>
    </source>
</evidence>
<reference evidence="25 26" key="1">
    <citation type="journal article" date="2019" name="Appl. Environ. Microbiol.">
        <title>Environmental Evidence and Genomic Insight of Iron-oxidizing Bacteria Preference Towards More Corrosion Resistant Stainless Steel at Higher Salinities.</title>
        <authorList>
            <person name="Garrison C.E."/>
            <person name="Price K.A."/>
            <person name="Field E.K."/>
        </authorList>
    </citation>
    <scope>NUCLEOTIDE SEQUENCE [LARGE SCALE GENOMIC DNA]</scope>
    <source>
        <strain evidence="25 26">P3</strain>
    </source>
</reference>
<feature type="modified residue" description="4-aspartylphosphate" evidence="17">
    <location>
        <position position="960"/>
    </location>
</feature>
<dbReference type="Gene3D" id="1.20.120.160">
    <property type="entry name" value="HPT domain"/>
    <property type="match status" value="1"/>
</dbReference>
<dbReference type="InterPro" id="IPR045812">
    <property type="entry name" value="DAHL"/>
</dbReference>
<keyword evidence="4" id="KW-1003">Cell membrane</keyword>
<dbReference type="CDD" id="cd16922">
    <property type="entry name" value="HATPase_EvgS-ArcB-TorS-like"/>
    <property type="match status" value="1"/>
</dbReference>
<dbReference type="InterPro" id="IPR036097">
    <property type="entry name" value="HisK_dim/P_sf"/>
</dbReference>
<dbReference type="EMBL" id="VBRY01000002">
    <property type="protein sequence ID" value="TLS68576.1"/>
    <property type="molecule type" value="Genomic_DNA"/>
</dbReference>
<dbReference type="PROSITE" id="PS50110">
    <property type="entry name" value="RESPONSE_REGULATORY"/>
    <property type="match status" value="2"/>
</dbReference>
<dbReference type="FunFam" id="3.30.565.10:FF:000010">
    <property type="entry name" value="Sensor histidine kinase RcsC"/>
    <property type="match status" value="1"/>
</dbReference>
<evidence type="ECO:0000256" key="3">
    <source>
        <dbReference type="ARBA" id="ARBA00012438"/>
    </source>
</evidence>
<keyword evidence="8" id="KW-0547">Nucleotide-binding</keyword>
<dbReference type="NCBIfam" id="TIGR00229">
    <property type="entry name" value="sensory_box"/>
    <property type="match status" value="1"/>
</dbReference>
<feature type="compositionally biased region" description="Basic and acidic residues" evidence="18">
    <location>
        <begin position="884"/>
        <end position="893"/>
    </location>
</feature>
<evidence type="ECO:0000256" key="4">
    <source>
        <dbReference type="ARBA" id="ARBA00022475"/>
    </source>
</evidence>
<keyword evidence="6" id="KW-0808">Transferase</keyword>
<proteinExistence type="predicted"/>
<evidence type="ECO:0000313" key="26">
    <source>
        <dbReference type="Proteomes" id="UP000306585"/>
    </source>
</evidence>
<evidence type="ECO:0000256" key="15">
    <source>
        <dbReference type="ARBA" id="ARBA00068150"/>
    </source>
</evidence>
<evidence type="ECO:0000256" key="16">
    <source>
        <dbReference type="PROSITE-ProRule" id="PRU00110"/>
    </source>
</evidence>
<feature type="transmembrane region" description="Helical" evidence="19">
    <location>
        <begin position="249"/>
        <end position="269"/>
    </location>
</feature>
<dbReference type="InterPro" id="IPR000014">
    <property type="entry name" value="PAS"/>
</dbReference>
<dbReference type="CDD" id="cd00156">
    <property type="entry name" value="REC"/>
    <property type="match status" value="1"/>
</dbReference>
<dbReference type="EC" id="2.7.13.3" evidence="3"/>
<dbReference type="RefSeq" id="WP_138238195.1">
    <property type="nucleotide sequence ID" value="NZ_VBRY01000002.1"/>
</dbReference>
<keyword evidence="9" id="KW-0418">Kinase</keyword>
<dbReference type="CDD" id="cd00130">
    <property type="entry name" value="PAS"/>
    <property type="match status" value="1"/>
</dbReference>
<dbReference type="GO" id="GO:0000155">
    <property type="term" value="F:phosphorelay sensor kinase activity"/>
    <property type="evidence" value="ECO:0007669"/>
    <property type="project" value="InterPro"/>
</dbReference>
<feature type="modified residue" description="Phosphohistidine" evidence="16">
    <location>
        <position position="1104"/>
    </location>
</feature>
<dbReference type="Gene3D" id="3.30.565.10">
    <property type="entry name" value="Histidine kinase-like ATPase, C-terminal domain"/>
    <property type="match status" value="1"/>
</dbReference>
<dbReference type="InterPro" id="IPR035965">
    <property type="entry name" value="PAS-like_dom_sf"/>
</dbReference>
<dbReference type="InterPro" id="IPR001789">
    <property type="entry name" value="Sig_transdc_resp-reg_receiver"/>
</dbReference>
<comment type="caution">
    <text evidence="25">The sequence shown here is derived from an EMBL/GenBank/DDBJ whole genome shotgun (WGS) entry which is preliminary data.</text>
</comment>
<dbReference type="InterPro" id="IPR008207">
    <property type="entry name" value="Sig_transdc_His_kin_Hpt_dom"/>
</dbReference>
<dbReference type="Pfam" id="PF19443">
    <property type="entry name" value="DAHL"/>
    <property type="match status" value="1"/>
</dbReference>
<evidence type="ECO:0000313" key="25">
    <source>
        <dbReference type="EMBL" id="TLS68576.1"/>
    </source>
</evidence>
<evidence type="ECO:0000256" key="1">
    <source>
        <dbReference type="ARBA" id="ARBA00000085"/>
    </source>
</evidence>
<name>A0A5R9GQL7_9PROT</name>
<dbReference type="Gene3D" id="3.40.50.2300">
    <property type="match status" value="2"/>
</dbReference>
<dbReference type="PROSITE" id="PS50894">
    <property type="entry name" value="HPT"/>
    <property type="match status" value="1"/>
</dbReference>
<keyword evidence="10" id="KW-0067">ATP-binding</keyword>
<evidence type="ECO:0000256" key="17">
    <source>
        <dbReference type="PROSITE-ProRule" id="PRU00169"/>
    </source>
</evidence>
<dbReference type="SMART" id="SM00388">
    <property type="entry name" value="HisKA"/>
    <property type="match status" value="1"/>
</dbReference>
<keyword evidence="11 19" id="KW-1133">Transmembrane helix</keyword>
<dbReference type="InterPro" id="IPR036641">
    <property type="entry name" value="HPT_dom_sf"/>
</dbReference>
<sequence>MKSIRMHLMFVAIFSLAFVYLNFAPDHTDGGIKQHERVMAILDHITDLDNSFDEKILMVRTAILNNYDVFIEINNAMEKQKERLDHEEANDTSSDSAAFREELASLFQAVDEKSALMEQMTADRAIFLNSQHYLPVAAATLMDMLDSTNRPRLNGIVSGLYRYVAMPSPSLNRSLREQMAGFEQQALPEETRALVKNLFMHAEVLLGKGYAVDALAREILDIPTTTHIEKLVRLQQQRHSRHIEKSERFTTILIAFALLLLFYILVIIYRQQKMAEELKQTLSELEYQKFALDQHSIVAVTDKAGRIIYANDKFCEISQYSREELIGQDHRLLNSGFHPGSFFVEMWKTIASGQTWHGEVKNRRKDGSFYWVETSIIPFRNQQGAIERYVAIRTDITARKEAEEKSASLARFPAENPAPIMRADADGKLIYANKASSHLLNFWQISVGDRLPETIYASCLQALDEKRHTIMELRCNERYYEIDYSSVNNANDVNMYGRDVTALREARDQALESSRMKSMFLSTVSHEIRTPMNGIIGMTDLLLDTDLDADQREFAKTVHSSAQALLTIINDILDFSKIESGHFQIDATGFSLLSVVEGAAGVVAIKARDKGLSLQTYVDPAIPPYLTGDPGRLRQVLLNLADNAVKFTESGEVQIQVTPVMIDSDHVRLRFAVKDSGIGLSKEVQSRLFQPFVQADGTTTRKYGGTGLGLAICKRIVELMHGSIHLDSEQGMGATFWFELDLPVDAELNRQKPQFNIRHLQGSSVLVANADANDCFILERYLGSWGVHVISVASGSEALALIRQDHTRTIQLAIVATHLPDMSGLEITAALQTLTGQMPVILYTGCDSPELRNRALTSGIHAILTKPVNMSHLFDCIATALEPDNSKPSREQATDPQTDSSGDIPRFDGISVLLAEDNEVNQRVAQMHMQKLGCQVTIVANGEEAFRAAAANHFDILFMDCQMPVMDGFEATRKIRAHESENGGHQLIVAMTANAMKGDKDACLKAGMDDYISKPVSFDKIAAVIEQRVARQPANTDGNADTAAPPAQSCRINLDQMRDLFGDDNEAIREILQLFESSMQRIVNGGMAAALRDHHGEALYALAHELKGAAANIGADAIADICRKMESQAKAETWHDIAICLQQLQSALLELAALILPLDEQP</sequence>
<comment type="catalytic activity">
    <reaction evidence="1">
        <text>ATP + protein L-histidine = ADP + protein N-phospho-L-histidine.</text>
        <dbReference type="EC" id="2.7.13.3"/>
    </reaction>
</comment>
<evidence type="ECO:0000256" key="10">
    <source>
        <dbReference type="ARBA" id="ARBA00022840"/>
    </source>
</evidence>
<keyword evidence="12" id="KW-0902">Two-component regulatory system</keyword>
<evidence type="ECO:0000256" key="18">
    <source>
        <dbReference type="SAM" id="MobiDB-lite"/>
    </source>
</evidence>
<keyword evidence="26" id="KW-1185">Reference proteome</keyword>
<dbReference type="InterPro" id="IPR036890">
    <property type="entry name" value="HATPase_C_sf"/>
</dbReference>
<dbReference type="Gene3D" id="3.30.450.20">
    <property type="entry name" value="PAS domain"/>
    <property type="match status" value="1"/>
</dbReference>
<evidence type="ECO:0000256" key="8">
    <source>
        <dbReference type="ARBA" id="ARBA00022741"/>
    </source>
</evidence>
<evidence type="ECO:0000256" key="13">
    <source>
        <dbReference type="ARBA" id="ARBA00023136"/>
    </source>
</evidence>
<dbReference type="InterPro" id="IPR000700">
    <property type="entry name" value="PAS-assoc_C"/>
</dbReference>
<evidence type="ECO:0000259" key="24">
    <source>
        <dbReference type="PROSITE" id="PS50894"/>
    </source>
</evidence>
<comment type="subcellular location">
    <subcellularLocation>
        <location evidence="2">Cell membrane</location>
        <topology evidence="2">Multi-pass membrane protein</topology>
    </subcellularLocation>
</comment>
<feature type="domain" description="Response regulatory" evidence="21">
    <location>
        <begin position="764"/>
        <end position="881"/>
    </location>
</feature>
<evidence type="ECO:0000256" key="12">
    <source>
        <dbReference type="ARBA" id="ARBA00023012"/>
    </source>
</evidence>
<evidence type="ECO:0000259" key="20">
    <source>
        <dbReference type="PROSITE" id="PS50109"/>
    </source>
</evidence>
<dbReference type="InterPro" id="IPR005467">
    <property type="entry name" value="His_kinase_dom"/>
</dbReference>
<keyword evidence="7 19" id="KW-0812">Transmembrane</keyword>
<dbReference type="Pfam" id="PF02518">
    <property type="entry name" value="HATPase_c"/>
    <property type="match status" value="1"/>
</dbReference>
<evidence type="ECO:0000256" key="2">
    <source>
        <dbReference type="ARBA" id="ARBA00004651"/>
    </source>
</evidence>
<dbReference type="InterPro" id="IPR001610">
    <property type="entry name" value="PAC"/>
</dbReference>
<dbReference type="Pfam" id="PF01627">
    <property type="entry name" value="Hpt"/>
    <property type="match status" value="1"/>
</dbReference>
<dbReference type="Pfam" id="PF13426">
    <property type="entry name" value="PAS_9"/>
    <property type="match status" value="1"/>
</dbReference>
<keyword evidence="5 17" id="KW-0597">Phosphoprotein</keyword>
<dbReference type="SUPFAM" id="SSF47226">
    <property type="entry name" value="Histidine-containing phosphotransfer domain, HPT domain"/>
    <property type="match status" value="1"/>
</dbReference>
<dbReference type="SMART" id="SM00387">
    <property type="entry name" value="HATPase_c"/>
    <property type="match status" value="1"/>
</dbReference>
<dbReference type="PROSITE" id="PS50109">
    <property type="entry name" value="HIS_KIN"/>
    <property type="match status" value="1"/>
</dbReference>
<comment type="caution">
    <text evidence="17">Lacks conserved residue(s) required for the propagation of feature annotation.</text>
</comment>
<organism evidence="25 26">
    <name type="scientific">Mariprofundus erugo</name>
    <dbReference type="NCBI Taxonomy" id="2528639"/>
    <lineage>
        <taxon>Bacteria</taxon>
        <taxon>Pseudomonadati</taxon>
        <taxon>Pseudomonadota</taxon>
        <taxon>Candidatius Mariprofundia</taxon>
        <taxon>Mariprofundales</taxon>
        <taxon>Mariprofundaceae</taxon>
        <taxon>Mariprofundus</taxon>
    </lineage>
</organism>
<feature type="domain" description="PAC" evidence="23">
    <location>
        <begin position="356"/>
        <end position="408"/>
    </location>
</feature>
<dbReference type="AlphaFoldDB" id="A0A5R9GQL7"/>
<dbReference type="PROSITE" id="PS50113">
    <property type="entry name" value="PAC"/>
    <property type="match status" value="1"/>
</dbReference>
<dbReference type="PANTHER" id="PTHR45339:SF1">
    <property type="entry name" value="HYBRID SIGNAL TRANSDUCTION HISTIDINE KINASE J"/>
    <property type="match status" value="1"/>
</dbReference>
<dbReference type="InterPro" id="IPR004358">
    <property type="entry name" value="Sig_transdc_His_kin-like_C"/>
</dbReference>
<feature type="domain" description="PAS" evidence="22">
    <location>
        <begin position="298"/>
        <end position="339"/>
    </location>
</feature>
<dbReference type="SUPFAM" id="SSF52172">
    <property type="entry name" value="CheY-like"/>
    <property type="match status" value="2"/>
</dbReference>
<dbReference type="SMART" id="SM00091">
    <property type="entry name" value="PAS"/>
    <property type="match status" value="2"/>
</dbReference>
<dbReference type="Gene3D" id="1.10.287.130">
    <property type="match status" value="1"/>
</dbReference>
<feature type="region of interest" description="Disordered" evidence="18">
    <location>
        <begin position="884"/>
        <end position="905"/>
    </location>
</feature>
<evidence type="ECO:0000256" key="6">
    <source>
        <dbReference type="ARBA" id="ARBA00022679"/>
    </source>
</evidence>
<protein>
    <recommendedName>
        <fullName evidence="15">Sensory/regulatory protein RpfC</fullName>
        <ecNumber evidence="3">2.7.13.3</ecNumber>
    </recommendedName>
</protein>
<dbReference type="CDD" id="cd17546">
    <property type="entry name" value="REC_hyHK_CKI1_RcsC-like"/>
    <property type="match status" value="1"/>
</dbReference>
<dbReference type="InterPro" id="IPR003594">
    <property type="entry name" value="HATPase_dom"/>
</dbReference>
<dbReference type="CDD" id="cd00082">
    <property type="entry name" value="HisKA"/>
    <property type="match status" value="1"/>
</dbReference>
<dbReference type="GO" id="GO:0005886">
    <property type="term" value="C:plasma membrane"/>
    <property type="evidence" value="ECO:0007669"/>
    <property type="project" value="UniProtKB-SubCell"/>
</dbReference>
<dbReference type="InterPro" id="IPR003661">
    <property type="entry name" value="HisK_dim/P_dom"/>
</dbReference>
<keyword evidence="13 19" id="KW-0472">Membrane</keyword>
<feature type="domain" description="Histidine kinase" evidence="20">
    <location>
        <begin position="523"/>
        <end position="744"/>
    </location>
</feature>
<dbReference type="PANTHER" id="PTHR45339">
    <property type="entry name" value="HYBRID SIGNAL TRANSDUCTION HISTIDINE KINASE J"/>
    <property type="match status" value="1"/>
</dbReference>
<evidence type="ECO:0000259" key="21">
    <source>
        <dbReference type="PROSITE" id="PS50110"/>
    </source>
</evidence>
<dbReference type="SMART" id="SM00086">
    <property type="entry name" value="PAC"/>
    <property type="match status" value="1"/>
</dbReference>
<evidence type="ECO:0000256" key="19">
    <source>
        <dbReference type="SAM" id="Phobius"/>
    </source>
</evidence>
<evidence type="ECO:0000256" key="14">
    <source>
        <dbReference type="ARBA" id="ARBA00064003"/>
    </source>
</evidence>
<evidence type="ECO:0000256" key="11">
    <source>
        <dbReference type="ARBA" id="ARBA00022989"/>
    </source>
</evidence>